<dbReference type="Pfam" id="PF05257">
    <property type="entry name" value="CHAP"/>
    <property type="match status" value="1"/>
</dbReference>
<proteinExistence type="predicted"/>
<accession>A0A506UL48</accession>
<feature type="domain" description="Peptidase C51" evidence="2">
    <location>
        <begin position="36"/>
        <end position="156"/>
    </location>
</feature>
<evidence type="ECO:0000259" key="2">
    <source>
        <dbReference type="PROSITE" id="PS50911"/>
    </source>
</evidence>
<evidence type="ECO:0000313" key="3">
    <source>
        <dbReference type="EMBL" id="TPW34045.1"/>
    </source>
</evidence>
<keyword evidence="4" id="KW-1185">Reference proteome</keyword>
<dbReference type="PROSITE" id="PS50911">
    <property type="entry name" value="CHAP"/>
    <property type="match status" value="1"/>
</dbReference>
<feature type="chain" id="PRO_5021441129" evidence="1">
    <location>
        <begin position="25"/>
        <end position="221"/>
    </location>
</feature>
<protein>
    <submittedName>
        <fullName evidence="3">CHAP domain-containing protein</fullName>
    </submittedName>
</protein>
<reference evidence="3 4" key="1">
    <citation type="submission" date="2019-03" db="EMBL/GenBank/DDBJ databases">
        <title>The complete genome sequence of Neokomagataea sp. Jb2 NBRC113641.</title>
        <authorList>
            <person name="Chua K.-O."/>
            <person name="Chan K.-G."/>
            <person name="See-Too W.-S."/>
        </authorList>
    </citation>
    <scope>NUCLEOTIDE SEQUENCE [LARGE SCALE GENOMIC DNA]</scope>
    <source>
        <strain evidence="3 4">Jb2</strain>
    </source>
</reference>
<dbReference type="SUPFAM" id="SSF54001">
    <property type="entry name" value="Cysteine proteinases"/>
    <property type="match status" value="1"/>
</dbReference>
<keyword evidence="1" id="KW-0732">Signal</keyword>
<gene>
    <name evidence="3" type="ORF">E3202_05690</name>
</gene>
<evidence type="ECO:0000256" key="1">
    <source>
        <dbReference type="SAM" id="SignalP"/>
    </source>
</evidence>
<feature type="signal peptide" evidence="1">
    <location>
        <begin position="1"/>
        <end position="24"/>
    </location>
</feature>
<dbReference type="Proteomes" id="UP000315037">
    <property type="component" value="Unassembled WGS sequence"/>
</dbReference>
<dbReference type="AlphaFoldDB" id="A0A506UL48"/>
<name>A0A506UL48_9PROT</name>
<comment type="caution">
    <text evidence="3">The sequence shown here is derived from an EMBL/GenBank/DDBJ whole genome shotgun (WGS) entry which is preliminary data.</text>
</comment>
<organism evidence="3 4">
    <name type="scientific">Oecophyllibacter saccharovorans</name>
    <dbReference type="NCBI Taxonomy" id="2558360"/>
    <lineage>
        <taxon>Bacteria</taxon>
        <taxon>Pseudomonadati</taxon>
        <taxon>Pseudomonadota</taxon>
        <taxon>Alphaproteobacteria</taxon>
        <taxon>Acetobacterales</taxon>
        <taxon>Acetobacteraceae</taxon>
        <taxon>Oecophyllibacter</taxon>
    </lineage>
</organism>
<dbReference type="EMBL" id="SORZ01000002">
    <property type="protein sequence ID" value="TPW34045.1"/>
    <property type="molecule type" value="Genomic_DNA"/>
</dbReference>
<evidence type="ECO:0000313" key="4">
    <source>
        <dbReference type="Proteomes" id="UP000315037"/>
    </source>
</evidence>
<dbReference type="Gene3D" id="3.90.1720.10">
    <property type="entry name" value="endopeptidase domain like (from Nostoc punctiforme)"/>
    <property type="match status" value="1"/>
</dbReference>
<dbReference type="InterPro" id="IPR038765">
    <property type="entry name" value="Papain-like_cys_pep_sf"/>
</dbReference>
<sequence>MAFSAAFCLSVVSLSFMSVVPAQARAHHGARNSHFQGVHSFHSHGFFGRTRIHRHYGILQCVAFVKQNSAFNIRGNARDWWPSAAGRFARGAQPEVGSVLAFRGTRRMPLGHVSLVSGVVDNRTILVDHSHWASAGISRNVKVVDVSPNNDWSAVRVALGDRTERLGSIYPTHGFIYSRTPGAQPAHRMVVLARGLQGMQTASLPPSMEVFDDDAPNRSLR</sequence>
<dbReference type="InterPro" id="IPR007921">
    <property type="entry name" value="CHAP_dom"/>
</dbReference>